<protein>
    <submittedName>
        <fullName evidence="1">Uncharacterized protein</fullName>
    </submittedName>
</protein>
<evidence type="ECO:0000313" key="1">
    <source>
        <dbReference type="EMBL" id="MBF8643130.1"/>
    </source>
</evidence>
<dbReference type="EMBL" id="JADMCD010000014">
    <property type="protein sequence ID" value="MBF8643130.1"/>
    <property type="molecule type" value="Genomic_DNA"/>
</dbReference>
<name>A0ABS0FRX4_PSELU</name>
<organism evidence="1 2">
    <name type="scientific">Pseudomonas luteola</name>
    <dbReference type="NCBI Taxonomy" id="47886"/>
    <lineage>
        <taxon>Bacteria</taxon>
        <taxon>Pseudomonadati</taxon>
        <taxon>Pseudomonadota</taxon>
        <taxon>Gammaproteobacteria</taxon>
        <taxon>Pseudomonadales</taxon>
        <taxon>Pseudomonadaceae</taxon>
        <taxon>Pseudomonas</taxon>
    </lineage>
</organism>
<keyword evidence="2" id="KW-1185">Reference proteome</keyword>
<accession>A0ABS0FRX4</accession>
<reference evidence="1 2" key="1">
    <citation type="submission" date="2020-10" db="EMBL/GenBank/DDBJ databases">
        <title>Genome sequences of Pseudomonas isolates.</title>
        <authorList>
            <person name="Wessels L."/>
            <person name="Reich F."/>
            <person name="Hammerl J."/>
        </authorList>
    </citation>
    <scope>NUCLEOTIDE SEQUENCE [LARGE SCALE GENOMIC DNA]</scope>
    <source>
        <strain evidence="1 2">20-MO00624-0</strain>
    </source>
</reference>
<comment type="caution">
    <text evidence="1">The sequence shown here is derived from an EMBL/GenBank/DDBJ whole genome shotgun (WGS) entry which is preliminary data.</text>
</comment>
<evidence type="ECO:0000313" key="2">
    <source>
        <dbReference type="Proteomes" id="UP000626180"/>
    </source>
</evidence>
<gene>
    <name evidence="1" type="ORF">IRZ65_20885</name>
</gene>
<proteinExistence type="predicted"/>
<dbReference type="Proteomes" id="UP000626180">
    <property type="component" value="Unassembled WGS sequence"/>
</dbReference>
<dbReference type="RefSeq" id="WP_125890202.1">
    <property type="nucleotide sequence ID" value="NZ_JADMCD010000014.1"/>
</dbReference>
<sequence>MKALIINSQNDILFTADLDEGVREIEIAGAIAHDGAPVNRHTYKVTRSQANLKRAERMDLDHLKRHTYRDLVFYTA</sequence>